<reference evidence="9" key="1">
    <citation type="submission" date="2016-03" db="EMBL/GenBank/DDBJ databases">
        <authorList>
            <person name="Devillers Hugo."/>
        </authorList>
    </citation>
    <scope>NUCLEOTIDE SEQUENCE [LARGE SCALE GENOMIC DNA]</scope>
</reference>
<feature type="compositionally biased region" description="Basic residues" evidence="6">
    <location>
        <begin position="623"/>
        <end position="640"/>
    </location>
</feature>
<evidence type="ECO:0000256" key="5">
    <source>
        <dbReference type="ARBA" id="ARBA00023134"/>
    </source>
</evidence>
<sequence>MPPKEAPKKWKPPKGPKPVHRKNKNTIGLGRAIQTARAKENEIQILPDGEMRFTTDKHEANWVKLRSVTQESALDEFLNTAELADKDFAADRHSNVKIIRMDAGSDSRSQVVSLSNSQKQQLSEKQRSQAENLIVPRRPAWTESMTRLQLDRQEKEAFLNWRRKLATLQENNEDLLLTPFERNIEVWRQLWRVIERSDLVVQIVDARDPLLFRSRDLELYVKELHEGKQNLLLVNKADLLTRRQRIMWAKYFLSRDISFTFFSAARANEILEKQNELGEDYVHKEVQEEEIPELDGEIVDAEVLEKIKILKIDQLENLFLDKAPKSPLITPLPGKDPIIQIGLVGYPNVGKSSTINALVGAKKVSVSATPGKTKHFQTIKLSDRVMLCDCPGLVFPNFAYNKGELVCNGVLPIDQLRDYVGPCSLVAERIPKYFIEATYGIHIQTRSEEEGGNGIPTAQEILVSYARARGYMTQGFGAADESRASRYILKDYVNSKLLYVNPPPHLEDDAPFTKEECEEFNKELYTFDKLPQSRQEQLAEAAKHKNIEDFDLARDLGKLTFSAHIGQGAEGQEARSVNHGGKQAALHNAAHDLDNEFFKMNNVQGHLTSPFHKSQNSSENGKRHNKKNKKSKKKSSALVD</sequence>
<evidence type="ECO:0000313" key="9">
    <source>
        <dbReference type="Proteomes" id="UP000191144"/>
    </source>
</evidence>
<feature type="domain" description="CP-type G" evidence="7">
    <location>
        <begin position="187"/>
        <end position="396"/>
    </location>
</feature>
<feature type="region of interest" description="Disordered" evidence="6">
    <location>
        <begin position="1"/>
        <end position="24"/>
    </location>
</feature>
<dbReference type="FunFam" id="3.40.50.300:FF:001151">
    <property type="entry name" value="Large subunit GTPase 1"/>
    <property type="match status" value="1"/>
</dbReference>
<evidence type="ECO:0000313" key="8">
    <source>
        <dbReference type="EMBL" id="SCU84097.1"/>
    </source>
</evidence>
<dbReference type="GO" id="GO:0000054">
    <property type="term" value="P:ribosomal subunit export from nucleus"/>
    <property type="evidence" value="ECO:0007669"/>
    <property type="project" value="TreeGrafter"/>
</dbReference>
<accession>A0A1G4J300</accession>
<dbReference type="Pfam" id="PF01926">
    <property type="entry name" value="MMR_HSR1"/>
    <property type="match status" value="1"/>
</dbReference>
<organism evidence="8 9">
    <name type="scientific">Lachancea meyersii CBS 8951</name>
    <dbReference type="NCBI Taxonomy" id="1266667"/>
    <lineage>
        <taxon>Eukaryota</taxon>
        <taxon>Fungi</taxon>
        <taxon>Dikarya</taxon>
        <taxon>Ascomycota</taxon>
        <taxon>Saccharomycotina</taxon>
        <taxon>Saccharomycetes</taxon>
        <taxon>Saccharomycetales</taxon>
        <taxon>Saccharomycetaceae</taxon>
        <taxon>Lachancea</taxon>
    </lineage>
</organism>
<dbReference type="GO" id="GO:0005829">
    <property type="term" value="C:cytosol"/>
    <property type="evidence" value="ECO:0007669"/>
    <property type="project" value="TreeGrafter"/>
</dbReference>
<evidence type="ECO:0000259" key="7">
    <source>
        <dbReference type="PROSITE" id="PS51721"/>
    </source>
</evidence>
<dbReference type="SUPFAM" id="SSF52540">
    <property type="entry name" value="P-loop containing nucleoside triphosphate hydrolases"/>
    <property type="match status" value="1"/>
</dbReference>
<feature type="compositionally biased region" description="Basic residues" evidence="6">
    <location>
        <begin position="9"/>
        <end position="24"/>
    </location>
</feature>
<proteinExistence type="predicted"/>
<keyword evidence="3" id="KW-0547">Nucleotide-binding</keyword>
<dbReference type="Proteomes" id="UP000191144">
    <property type="component" value="Chromosome C"/>
</dbReference>
<dbReference type="InterPro" id="IPR043358">
    <property type="entry name" value="GNL1-like"/>
</dbReference>
<dbReference type="InterPro" id="IPR030378">
    <property type="entry name" value="G_CP_dom"/>
</dbReference>
<evidence type="ECO:0000256" key="2">
    <source>
        <dbReference type="ARBA" id="ARBA00022490"/>
    </source>
</evidence>
<dbReference type="PANTHER" id="PTHR45709:SF2">
    <property type="entry name" value="LARGE SUBUNIT GTPASE 1 HOMOLOG"/>
    <property type="match status" value="1"/>
</dbReference>
<dbReference type="PANTHER" id="PTHR45709">
    <property type="entry name" value="LARGE SUBUNIT GTPASE 1 HOMOLOG-RELATED"/>
    <property type="match status" value="1"/>
</dbReference>
<gene>
    <name evidence="8" type="ORF">LAME_0C08218G</name>
</gene>
<keyword evidence="5" id="KW-0342">GTP-binding</keyword>
<dbReference type="GO" id="GO:0003924">
    <property type="term" value="F:GTPase activity"/>
    <property type="evidence" value="ECO:0007669"/>
    <property type="project" value="InterPro"/>
</dbReference>
<keyword evidence="4" id="KW-0378">Hydrolase</keyword>
<comment type="subcellular location">
    <subcellularLocation>
        <location evidence="1">Cytoplasm</location>
    </subcellularLocation>
</comment>
<evidence type="ECO:0000256" key="6">
    <source>
        <dbReference type="SAM" id="MobiDB-lite"/>
    </source>
</evidence>
<evidence type="ECO:0000256" key="3">
    <source>
        <dbReference type="ARBA" id="ARBA00022741"/>
    </source>
</evidence>
<name>A0A1G4J300_9SACH</name>
<dbReference type="PROSITE" id="PS51721">
    <property type="entry name" value="G_CP"/>
    <property type="match status" value="1"/>
</dbReference>
<dbReference type="GO" id="GO:0005525">
    <property type="term" value="F:GTP binding"/>
    <property type="evidence" value="ECO:0007669"/>
    <property type="project" value="UniProtKB-KW"/>
</dbReference>
<dbReference type="Gene3D" id="3.40.50.300">
    <property type="entry name" value="P-loop containing nucleotide triphosphate hydrolases"/>
    <property type="match status" value="1"/>
</dbReference>
<protein>
    <submittedName>
        <fullName evidence="8">LAME_0C08218g1_1</fullName>
    </submittedName>
</protein>
<keyword evidence="9" id="KW-1185">Reference proteome</keyword>
<dbReference type="InterPro" id="IPR006073">
    <property type="entry name" value="GTP-bd"/>
</dbReference>
<dbReference type="CDD" id="cd01857">
    <property type="entry name" value="HSR1_MMR1"/>
    <property type="match status" value="1"/>
</dbReference>
<dbReference type="InterPro" id="IPR027417">
    <property type="entry name" value="P-loop_NTPase"/>
</dbReference>
<dbReference type="AlphaFoldDB" id="A0A1G4J300"/>
<feature type="compositionally biased region" description="Polar residues" evidence="6">
    <location>
        <begin position="606"/>
        <end position="619"/>
    </location>
</feature>
<dbReference type="OrthoDB" id="61815at2759"/>
<keyword evidence="2" id="KW-0963">Cytoplasm</keyword>
<feature type="region of interest" description="Disordered" evidence="6">
    <location>
        <begin position="606"/>
        <end position="640"/>
    </location>
</feature>
<evidence type="ECO:0000256" key="4">
    <source>
        <dbReference type="ARBA" id="ARBA00022801"/>
    </source>
</evidence>
<dbReference type="EMBL" id="LT598479">
    <property type="protein sequence ID" value="SCU84097.1"/>
    <property type="molecule type" value="Genomic_DNA"/>
</dbReference>
<evidence type="ECO:0000256" key="1">
    <source>
        <dbReference type="ARBA" id="ARBA00004496"/>
    </source>
</evidence>